<dbReference type="EMBL" id="CAJNOI010000081">
    <property type="protein sequence ID" value="CAF1021583.1"/>
    <property type="molecule type" value="Genomic_DNA"/>
</dbReference>
<dbReference type="PANTHER" id="PTHR46004">
    <property type="entry name" value="CYCLIC AMP RESPONSE ELEMENT-BINDING PROTEIN A"/>
    <property type="match status" value="1"/>
</dbReference>
<evidence type="ECO:0000256" key="5">
    <source>
        <dbReference type="ARBA" id="ARBA00023242"/>
    </source>
</evidence>
<dbReference type="InterPro" id="IPR046347">
    <property type="entry name" value="bZIP_sf"/>
</dbReference>
<dbReference type="GO" id="GO:0035497">
    <property type="term" value="F:cAMP response element binding"/>
    <property type="evidence" value="ECO:0007669"/>
    <property type="project" value="TreeGrafter"/>
</dbReference>
<evidence type="ECO:0000256" key="4">
    <source>
        <dbReference type="ARBA" id="ARBA00023163"/>
    </source>
</evidence>
<dbReference type="AlphaFoldDB" id="A0A814ICV1"/>
<dbReference type="SMART" id="SM00338">
    <property type="entry name" value="BRLZ"/>
    <property type="match status" value="1"/>
</dbReference>
<feature type="compositionally biased region" description="Low complexity" evidence="7">
    <location>
        <begin position="182"/>
        <end position="194"/>
    </location>
</feature>
<evidence type="ECO:0000259" key="8">
    <source>
        <dbReference type="PROSITE" id="PS50217"/>
    </source>
</evidence>
<name>A0A814ICV1_9BILA</name>
<dbReference type="EMBL" id="CAJNOM010000276">
    <property type="protein sequence ID" value="CAF1311540.1"/>
    <property type="molecule type" value="Genomic_DNA"/>
</dbReference>
<evidence type="ECO:0000256" key="1">
    <source>
        <dbReference type="ARBA" id="ARBA00004123"/>
    </source>
</evidence>
<evidence type="ECO:0000313" key="11">
    <source>
        <dbReference type="Proteomes" id="UP000663832"/>
    </source>
</evidence>
<organism evidence="9 12">
    <name type="scientific">Adineta steineri</name>
    <dbReference type="NCBI Taxonomy" id="433720"/>
    <lineage>
        <taxon>Eukaryota</taxon>
        <taxon>Metazoa</taxon>
        <taxon>Spiralia</taxon>
        <taxon>Gnathifera</taxon>
        <taxon>Rotifera</taxon>
        <taxon>Eurotatoria</taxon>
        <taxon>Bdelloidea</taxon>
        <taxon>Adinetida</taxon>
        <taxon>Adinetidae</taxon>
        <taxon>Adineta</taxon>
    </lineage>
</organism>
<keyword evidence="11" id="KW-1185">Reference proteome</keyword>
<evidence type="ECO:0000313" key="9">
    <source>
        <dbReference type="EMBL" id="CAF1021583.1"/>
    </source>
</evidence>
<keyword evidence="5" id="KW-0539">Nucleus</keyword>
<dbReference type="PROSITE" id="PS50217">
    <property type="entry name" value="BZIP"/>
    <property type="match status" value="1"/>
</dbReference>
<dbReference type="Pfam" id="PF00170">
    <property type="entry name" value="bZIP_1"/>
    <property type="match status" value="1"/>
</dbReference>
<dbReference type="GO" id="GO:0005634">
    <property type="term" value="C:nucleus"/>
    <property type="evidence" value="ECO:0007669"/>
    <property type="project" value="UniProtKB-SubCell"/>
</dbReference>
<dbReference type="SUPFAM" id="SSF57959">
    <property type="entry name" value="Leucine zipper domain"/>
    <property type="match status" value="1"/>
</dbReference>
<dbReference type="OrthoDB" id="674948at2759"/>
<keyword evidence="4" id="KW-0804">Transcription</keyword>
<feature type="domain" description="BZIP" evidence="8">
    <location>
        <begin position="259"/>
        <end position="322"/>
    </location>
</feature>
<comment type="caution">
    <text evidence="9">The sequence shown here is derived from an EMBL/GenBank/DDBJ whole genome shotgun (WGS) entry which is preliminary data.</text>
</comment>
<sequence>MMETMGDPYDLLFGDGQMSFTSDSLLFSNEVMFSNFNSDSSSTSPISNTLDHTEIDFDPTTFNPADFDSKDFEKLVSQLFSSDPMTQEQSIDLSCAPLQSESNKRDFGTDPMESMSTTRPLIIKTPNMNHVSNTPIFVIRTANNITTTTTTDNSLPITTVSTDCYNLQIDTSLFPTMDCQMEETPPLTPSTSPDESPDDGNSNSPVDYQENNYSKLLTNFDNLPSTGPLKLTNEEIKLIKQEGYQVPTKLPLNKTEEKMIKKIRRKIKNKISAQESRRKKKEYVEDLEKQMREIADENRLLKERMATVEKNHKSLQKERDLLRSMIGKAAPGSSKVLMVFAVFFAVLFGVWSPITNKASVDDKFLSLENALTPSNNHQSAYISEKSLYEQQETTHSNHHKSRVLLSAEEYDTHYHHHHDSYLPSNYQYKSVFQQDRTAPGYSHSDSVEKYMNKKVKSKELDKTTGLKRQLTNDLMEQPSYKKSRSNYHINENIVAMDETNEGMDNVFNENKTMKIIRVERTTPAIVNDTLKLSYRKANE</sequence>
<comment type="subcellular location">
    <subcellularLocation>
        <location evidence="1">Nucleus</location>
    </subcellularLocation>
</comment>
<dbReference type="Proteomes" id="UP000663832">
    <property type="component" value="Unassembled WGS sequence"/>
</dbReference>
<evidence type="ECO:0000256" key="6">
    <source>
        <dbReference type="SAM" id="Coils"/>
    </source>
</evidence>
<reference evidence="9" key="1">
    <citation type="submission" date="2021-02" db="EMBL/GenBank/DDBJ databases">
        <authorList>
            <person name="Nowell W R."/>
        </authorList>
    </citation>
    <scope>NUCLEOTIDE SEQUENCE</scope>
</reference>
<evidence type="ECO:0000313" key="10">
    <source>
        <dbReference type="EMBL" id="CAF1311540.1"/>
    </source>
</evidence>
<dbReference type="Gene3D" id="1.20.5.170">
    <property type="match status" value="1"/>
</dbReference>
<gene>
    <name evidence="9" type="ORF">BJG266_LOCUS17026</name>
    <name evidence="10" type="ORF">QVE165_LOCUS31818</name>
</gene>
<dbReference type="PANTHER" id="PTHR46004:SF3">
    <property type="entry name" value="CYCLIC AMP RESPONSE ELEMENT-BINDING PROTEIN A"/>
    <property type="match status" value="1"/>
</dbReference>
<dbReference type="Proteomes" id="UP000663877">
    <property type="component" value="Unassembled WGS sequence"/>
</dbReference>
<dbReference type="GO" id="GO:0000981">
    <property type="term" value="F:DNA-binding transcription factor activity, RNA polymerase II-specific"/>
    <property type="evidence" value="ECO:0007669"/>
    <property type="project" value="TreeGrafter"/>
</dbReference>
<feature type="region of interest" description="Disordered" evidence="7">
    <location>
        <begin position="179"/>
        <end position="209"/>
    </location>
</feature>
<dbReference type="InterPro" id="IPR004827">
    <property type="entry name" value="bZIP"/>
</dbReference>
<feature type="compositionally biased region" description="Polar residues" evidence="7">
    <location>
        <begin position="200"/>
        <end position="209"/>
    </location>
</feature>
<evidence type="ECO:0000256" key="2">
    <source>
        <dbReference type="ARBA" id="ARBA00023015"/>
    </source>
</evidence>
<keyword evidence="3" id="KW-0238">DNA-binding</keyword>
<dbReference type="PROSITE" id="PS00036">
    <property type="entry name" value="BZIP_BASIC"/>
    <property type="match status" value="1"/>
</dbReference>
<proteinExistence type="predicted"/>
<evidence type="ECO:0000256" key="3">
    <source>
        <dbReference type="ARBA" id="ARBA00023125"/>
    </source>
</evidence>
<accession>A0A814ICV1</accession>
<protein>
    <recommendedName>
        <fullName evidence="8">BZIP domain-containing protein</fullName>
    </recommendedName>
</protein>
<keyword evidence="6" id="KW-0175">Coiled coil</keyword>
<feature type="coiled-coil region" evidence="6">
    <location>
        <begin position="273"/>
        <end position="325"/>
    </location>
</feature>
<evidence type="ECO:0000313" key="12">
    <source>
        <dbReference type="Proteomes" id="UP000663877"/>
    </source>
</evidence>
<keyword evidence="2" id="KW-0805">Transcription regulation</keyword>
<evidence type="ECO:0000256" key="7">
    <source>
        <dbReference type="SAM" id="MobiDB-lite"/>
    </source>
</evidence>